<dbReference type="PANTHER" id="PTHR12466:SF8">
    <property type="entry name" value="PARAFIBROMIN"/>
    <property type="match status" value="1"/>
</dbReference>
<dbReference type="Pfam" id="PF05179">
    <property type="entry name" value="CDC73_C"/>
    <property type="match status" value="1"/>
</dbReference>
<evidence type="ECO:0000256" key="4">
    <source>
        <dbReference type="ARBA" id="ARBA00023242"/>
    </source>
</evidence>
<evidence type="ECO:0000313" key="8">
    <source>
        <dbReference type="Proteomes" id="UP001217417"/>
    </source>
</evidence>
<accession>A0AAD7QRD8</accession>
<comment type="similarity">
    <text evidence="2">Belongs to the CDC73 family.</text>
</comment>
<dbReference type="RefSeq" id="XP_056043365.1">
    <property type="nucleotide sequence ID" value="XM_056190744.1"/>
</dbReference>
<comment type="caution">
    <text evidence="7">The sequence shown here is derived from an EMBL/GenBank/DDBJ whole genome shotgun (WGS) entry which is preliminary data.</text>
</comment>
<dbReference type="InterPro" id="IPR031336">
    <property type="entry name" value="CDC73_C"/>
</dbReference>
<keyword evidence="3" id="KW-0804">Transcription</keyword>
<comment type="subcellular location">
    <subcellularLocation>
        <location evidence="1">Nucleus</location>
    </subcellularLocation>
</comment>
<evidence type="ECO:0000256" key="5">
    <source>
        <dbReference type="SAM" id="MobiDB-lite"/>
    </source>
</evidence>
<dbReference type="InterPro" id="IPR007852">
    <property type="entry name" value="Cdc73/Parafibromin"/>
</dbReference>
<feature type="domain" description="Cell division control protein 73 C-terminal" evidence="6">
    <location>
        <begin position="249"/>
        <end position="397"/>
    </location>
</feature>
<name>A0AAD7QRD8_9ASCO</name>
<dbReference type="GO" id="GO:0000993">
    <property type="term" value="F:RNA polymerase II complex binding"/>
    <property type="evidence" value="ECO:0007669"/>
    <property type="project" value="TreeGrafter"/>
</dbReference>
<evidence type="ECO:0000256" key="1">
    <source>
        <dbReference type="ARBA" id="ARBA00004123"/>
    </source>
</evidence>
<feature type="region of interest" description="Disordered" evidence="5">
    <location>
        <begin position="208"/>
        <end position="252"/>
    </location>
</feature>
<evidence type="ECO:0000256" key="2">
    <source>
        <dbReference type="ARBA" id="ARBA00010427"/>
    </source>
</evidence>
<evidence type="ECO:0000259" key="6">
    <source>
        <dbReference type="Pfam" id="PF05179"/>
    </source>
</evidence>
<dbReference type="GeneID" id="80885910"/>
<dbReference type="PANTHER" id="PTHR12466">
    <property type="entry name" value="CDC73 DOMAIN PROTEIN"/>
    <property type="match status" value="1"/>
</dbReference>
<dbReference type="EMBL" id="JARPMG010000006">
    <property type="protein sequence ID" value="KAJ8099915.1"/>
    <property type="molecule type" value="Genomic_DNA"/>
</dbReference>
<evidence type="ECO:0000313" key="7">
    <source>
        <dbReference type="EMBL" id="KAJ8099915.1"/>
    </source>
</evidence>
<dbReference type="GO" id="GO:0006368">
    <property type="term" value="P:transcription elongation by RNA polymerase II"/>
    <property type="evidence" value="ECO:0007669"/>
    <property type="project" value="InterPro"/>
</dbReference>
<keyword evidence="4" id="KW-0539">Nucleus</keyword>
<gene>
    <name evidence="7" type="ORF">POJ06DRAFT_301759</name>
</gene>
<dbReference type="GO" id="GO:0032968">
    <property type="term" value="P:positive regulation of transcription elongation by RNA polymerase II"/>
    <property type="evidence" value="ECO:0007669"/>
    <property type="project" value="TreeGrafter"/>
</dbReference>
<protein>
    <submittedName>
        <fullName evidence="7">RNA pol II accessory factor, Cdc73 family-domain-containing protein</fullName>
    </submittedName>
</protein>
<keyword evidence="8" id="KW-1185">Reference proteome</keyword>
<dbReference type="Gene3D" id="3.40.50.11990">
    <property type="entry name" value="RNA polymerase II accessory factor, Cdc73 C-terminal domain"/>
    <property type="match status" value="1"/>
</dbReference>
<reference evidence="7" key="1">
    <citation type="submission" date="2023-03" db="EMBL/GenBank/DDBJ databases">
        <title>Near-Complete genome sequence of Lipomyces tetrasporous NRRL Y-64009, an oleaginous yeast capable of growing on lignocellulosic hydrolysates.</title>
        <authorList>
            <consortium name="Lawrence Berkeley National Laboratory"/>
            <person name="Jagtap S.S."/>
            <person name="Liu J.-J."/>
            <person name="Walukiewicz H.E."/>
            <person name="Pangilinan J."/>
            <person name="Lipzen A."/>
            <person name="Ahrendt S."/>
            <person name="Koriabine M."/>
            <person name="Cobaugh K."/>
            <person name="Salamov A."/>
            <person name="Yoshinaga Y."/>
            <person name="Ng V."/>
            <person name="Daum C."/>
            <person name="Grigoriev I.V."/>
            <person name="Slininger P.J."/>
            <person name="Dien B.S."/>
            <person name="Jin Y.-S."/>
            <person name="Rao C.V."/>
        </authorList>
    </citation>
    <scope>NUCLEOTIDE SEQUENCE</scope>
    <source>
        <strain evidence="7">NRRL Y-64009</strain>
    </source>
</reference>
<dbReference type="InterPro" id="IPR038103">
    <property type="entry name" value="CDC73_C_sf"/>
</dbReference>
<dbReference type="Proteomes" id="UP001217417">
    <property type="component" value="Unassembled WGS sequence"/>
</dbReference>
<dbReference type="GO" id="GO:0016593">
    <property type="term" value="C:Cdc73/Paf1 complex"/>
    <property type="evidence" value="ECO:0007669"/>
    <property type="project" value="InterPro"/>
</dbReference>
<proteinExistence type="inferred from homology"/>
<sequence>MADPLGLLRQAVAEHSLPKLLSSSDPSGPVVDDIARATHLAFPADPSVSPLPLSTQTRFVRKAGPNTTGGPIDLRAAYFCWLCRDENVAQYIALCGEKDVVNLTFLERASLVTWLEGADEQSDYIVSDAGAAAATAHVVSEPKAAAVTTTIPAEGAQMKAKLRVKKLADPRLERTYARERVLFNRNTALRGTKQTDFSYVRKEAMESFMRSHNRSAPGTHQRGAPYDASQRGPSTVAAPAPSSGPSTKRRDPIILLSPSASSLLTMSNIKDFLERGTYSAAPPSSSTVNIQMINRTSNRLGQIRFVVVDSCERFKPDYWDRVVAVFTTGQAWQFKLYKWHNPHELFQKVKGFCVTFSGDPVPESVRAWNVDVVQVDKVHRFRDRETVEGLWDVLEKWMEVRGWSGRGKPTM</sequence>
<dbReference type="AlphaFoldDB" id="A0AAD7QRD8"/>
<organism evidence="7 8">
    <name type="scientific">Lipomyces tetrasporus</name>
    <dbReference type="NCBI Taxonomy" id="54092"/>
    <lineage>
        <taxon>Eukaryota</taxon>
        <taxon>Fungi</taxon>
        <taxon>Dikarya</taxon>
        <taxon>Ascomycota</taxon>
        <taxon>Saccharomycotina</taxon>
        <taxon>Lipomycetes</taxon>
        <taxon>Lipomycetales</taxon>
        <taxon>Lipomycetaceae</taxon>
        <taxon>Lipomyces</taxon>
    </lineage>
</organism>
<evidence type="ECO:0000256" key="3">
    <source>
        <dbReference type="ARBA" id="ARBA00023163"/>
    </source>
</evidence>